<dbReference type="AlphaFoldDB" id="H3C3F7"/>
<accession>H3C3F7</accession>
<protein>
    <submittedName>
        <fullName evidence="1">Uncharacterized protein</fullName>
    </submittedName>
</protein>
<proteinExistence type="predicted"/>
<sequence length="60" mass="6934">MEPHLRCFWQRYRPRQAVGAGDFERRGTAGVHSCCGDSAVQPLPLLHHWMGQTVHRRPHC</sequence>
<keyword evidence="2" id="KW-1185">Reference proteome</keyword>
<dbReference type="Ensembl" id="ENSTNIT00000000985.1">
    <property type="protein sequence ID" value="ENSTNIP00000002776.1"/>
    <property type="gene ID" value="ENSTNIG00000001732.1"/>
</dbReference>
<dbReference type="InParanoid" id="H3C3F7"/>
<organism evidence="1 2">
    <name type="scientific">Tetraodon nigroviridis</name>
    <name type="common">Spotted green pufferfish</name>
    <name type="synonym">Chelonodon nigroviridis</name>
    <dbReference type="NCBI Taxonomy" id="99883"/>
    <lineage>
        <taxon>Eukaryota</taxon>
        <taxon>Metazoa</taxon>
        <taxon>Chordata</taxon>
        <taxon>Craniata</taxon>
        <taxon>Vertebrata</taxon>
        <taxon>Euteleostomi</taxon>
        <taxon>Actinopterygii</taxon>
        <taxon>Neopterygii</taxon>
        <taxon>Teleostei</taxon>
        <taxon>Neoteleostei</taxon>
        <taxon>Acanthomorphata</taxon>
        <taxon>Eupercaria</taxon>
        <taxon>Tetraodontiformes</taxon>
        <taxon>Tetradontoidea</taxon>
        <taxon>Tetraodontidae</taxon>
        <taxon>Tetraodon</taxon>
    </lineage>
</organism>
<reference evidence="1" key="3">
    <citation type="submission" date="2025-09" db="UniProtKB">
        <authorList>
            <consortium name="Ensembl"/>
        </authorList>
    </citation>
    <scope>IDENTIFICATION</scope>
</reference>
<evidence type="ECO:0000313" key="2">
    <source>
        <dbReference type="Proteomes" id="UP000007303"/>
    </source>
</evidence>
<dbReference type="HOGENOM" id="CLU_2941163_0_0_1"/>
<dbReference type="Proteomes" id="UP000007303">
    <property type="component" value="Unassembled WGS sequence"/>
</dbReference>
<reference evidence="1" key="2">
    <citation type="submission" date="2025-08" db="UniProtKB">
        <authorList>
            <consortium name="Ensembl"/>
        </authorList>
    </citation>
    <scope>IDENTIFICATION</scope>
</reference>
<evidence type="ECO:0000313" key="1">
    <source>
        <dbReference type="Ensembl" id="ENSTNIP00000002776.1"/>
    </source>
</evidence>
<name>H3C3F7_TETNG</name>
<reference evidence="2" key="1">
    <citation type="journal article" date="2004" name="Nature">
        <title>Genome duplication in the teleost fish Tetraodon nigroviridis reveals the early vertebrate proto-karyotype.</title>
        <authorList>
            <person name="Jaillon O."/>
            <person name="Aury J.-M."/>
            <person name="Brunet F."/>
            <person name="Petit J.-L."/>
            <person name="Stange-Thomann N."/>
            <person name="Mauceli E."/>
            <person name="Bouneau L."/>
            <person name="Fischer C."/>
            <person name="Ozouf-Costaz C."/>
            <person name="Bernot A."/>
            <person name="Nicaud S."/>
            <person name="Jaffe D."/>
            <person name="Fisher S."/>
            <person name="Lutfalla G."/>
            <person name="Dossat C."/>
            <person name="Segurens B."/>
            <person name="Dasilva C."/>
            <person name="Salanoubat M."/>
            <person name="Levy M."/>
            <person name="Boudet N."/>
            <person name="Castellano S."/>
            <person name="Anthouard V."/>
            <person name="Jubin C."/>
            <person name="Castelli V."/>
            <person name="Katinka M."/>
            <person name="Vacherie B."/>
            <person name="Biemont C."/>
            <person name="Skalli Z."/>
            <person name="Cattolico L."/>
            <person name="Poulain J."/>
            <person name="De Berardinis V."/>
            <person name="Cruaud C."/>
            <person name="Duprat S."/>
            <person name="Brottier P."/>
            <person name="Coutanceau J.-P."/>
            <person name="Gouzy J."/>
            <person name="Parra G."/>
            <person name="Lardier G."/>
            <person name="Chapple C."/>
            <person name="McKernan K.J."/>
            <person name="McEwan P."/>
            <person name="Bosak S."/>
            <person name="Kellis M."/>
            <person name="Volff J.-N."/>
            <person name="Guigo R."/>
            <person name="Zody M.C."/>
            <person name="Mesirov J."/>
            <person name="Lindblad-Toh K."/>
            <person name="Birren B."/>
            <person name="Nusbaum C."/>
            <person name="Kahn D."/>
            <person name="Robinson-Rechavi M."/>
            <person name="Laudet V."/>
            <person name="Schachter V."/>
            <person name="Quetier F."/>
            <person name="Saurin W."/>
            <person name="Scarpelli C."/>
            <person name="Wincker P."/>
            <person name="Lander E.S."/>
            <person name="Weissenbach J."/>
            <person name="Roest Crollius H."/>
        </authorList>
    </citation>
    <scope>NUCLEOTIDE SEQUENCE [LARGE SCALE GENOMIC DNA]</scope>
</reference>